<dbReference type="Proteomes" id="UP000198820">
    <property type="component" value="Unassembled WGS sequence"/>
</dbReference>
<keyword evidence="2" id="KW-1185">Reference proteome</keyword>
<evidence type="ECO:0008006" key="3">
    <source>
        <dbReference type="Google" id="ProtNLM"/>
    </source>
</evidence>
<gene>
    <name evidence="1" type="ORF">SAMN05421540_10468</name>
</gene>
<proteinExistence type="predicted"/>
<accession>A0A1H3ZFT6</accession>
<protein>
    <recommendedName>
        <fullName evidence="3">DNA topoisomerase IV</fullName>
    </recommendedName>
</protein>
<evidence type="ECO:0000313" key="1">
    <source>
        <dbReference type="EMBL" id="SEA22653.1"/>
    </source>
</evidence>
<dbReference type="PROSITE" id="PS51257">
    <property type="entry name" value="PROKAR_LIPOPROTEIN"/>
    <property type="match status" value="1"/>
</dbReference>
<dbReference type="AlphaFoldDB" id="A0A1H3ZFT6"/>
<sequence length="124" mass="14220">MRILKFLLLPLLFSACYSSERDCEKFRTGTFEFDALINGEVVTTTFVRNDSIEIETYNGKTDTASIRWINDCQYILKSLNPESMAEKKPIEMRILYSDGNTYTFQYNIVGDTNTQQGTATKISD</sequence>
<dbReference type="STRING" id="908615.SAMN05421540_10468"/>
<dbReference type="RefSeq" id="WP_093241403.1">
    <property type="nucleotide sequence ID" value="NZ_FNQF01000004.1"/>
</dbReference>
<name>A0A1H3ZFT6_9FLAO</name>
<organism evidence="1 2">
    <name type="scientific">Psychroflexus halocasei</name>
    <dbReference type="NCBI Taxonomy" id="908615"/>
    <lineage>
        <taxon>Bacteria</taxon>
        <taxon>Pseudomonadati</taxon>
        <taxon>Bacteroidota</taxon>
        <taxon>Flavobacteriia</taxon>
        <taxon>Flavobacteriales</taxon>
        <taxon>Flavobacteriaceae</taxon>
        <taxon>Psychroflexus</taxon>
    </lineage>
</organism>
<dbReference type="EMBL" id="FNQF01000004">
    <property type="protein sequence ID" value="SEA22653.1"/>
    <property type="molecule type" value="Genomic_DNA"/>
</dbReference>
<evidence type="ECO:0000313" key="2">
    <source>
        <dbReference type="Proteomes" id="UP000198820"/>
    </source>
</evidence>
<reference evidence="1 2" key="1">
    <citation type="submission" date="2016-10" db="EMBL/GenBank/DDBJ databases">
        <authorList>
            <person name="de Groot N.N."/>
        </authorList>
    </citation>
    <scope>NUCLEOTIDE SEQUENCE [LARGE SCALE GENOMIC DNA]</scope>
    <source>
        <strain evidence="1 2">DSM 23581</strain>
    </source>
</reference>